<evidence type="ECO:0000259" key="5">
    <source>
        <dbReference type="SMART" id="SM00827"/>
    </source>
</evidence>
<dbReference type="InterPro" id="IPR050858">
    <property type="entry name" value="Mal-CoA-ACP_Trans/PKS_FabD"/>
</dbReference>
<dbReference type="SMART" id="SM00827">
    <property type="entry name" value="PKS_AT"/>
    <property type="match status" value="1"/>
</dbReference>
<organism evidence="6 7">
    <name type="scientific">Massilia atriviolacea</name>
    <dbReference type="NCBI Taxonomy" id="2495579"/>
    <lineage>
        <taxon>Bacteria</taxon>
        <taxon>Pseudomonadati</taxon>
        <taxon>Pseudomonadota</taxon>
        <taxon>Betaproteobacteria</taxon>
        <taxon>Burkholderiales</taxon>
        <taxon>Oxalobacteraceae</taxon>
        <taxon>Telluria group</taxon>
        <taxon>Massilia</taxon>
    </lineage>
</organism>
<dbReference type="PANTHER" id="PTHR42681:SF1">
    <property type="entry name" value="MALONYL-COA-ACYL CARRIER PROTEIN TRANSACYLASE, MITOCHONDRIAL"/>
    <property type="match status" value="1"/>
</dbReference>
<keyword evidence="3 6" id="KW-0012">Acyltransferase</keyword>
<proteinExistence type="predicted"/>
<dbReference type="GO" id="GO:0005829">
    <property type="term" value="C:cytosol"/>
    <property type="evidence" value="ECO:0007669"/>
    <property type="project" value="TreeGrafter"/>
</dbReference>
<dbReference type="GO" id="GO:0006633">
    <property type="term" value="P:fatty acid biosynthetic process"/>
    <property type="evidence" value="ECO:0007669"/>
    <property type="project" value="TreeGrafter"/>
</dbReference>
<dbReference type="InterPro" id="IPR016036">
    <property type="entry name" value="Malonyl_transacylase_ACP-bd"/>
</dbReference>
<dbReference type="PANTHER" id="PTHR42681">
    <property type="entry name" value="MALONYL-COA-ACYL CARRIER PROTEIN TRANSACYLASE, MITOCHONDRIAL"/>
    <property type="match status" value="1"/>
</dbReference>
<dbReference type="NCBIfam" id="TIGR00128">
    <property type="entry name" value="fabD"/>
    <property type="match status" value="1"/>
</dbReference>
<dbReference type="EMBL" id="RXLQ01000002">
    <property type="protein sequence ID" value="RSZ60424.1"/>
    <property type="molecule type" value="Genomic_DNA"/>
</dbReference>
<evidence type="ECO:0000256" key="1">
    <source>
        <dbReference type="ARBA" id="ARBA00013258"/>
    </source>
</evidence>
<dbReference type="InterPro" id="IPR004410">
    <property type="entry name" value="Malonyl_CoA-ACP_transAc_FabD"/>
</dbReference>
<comment type="caution">
    <text evidence="6">The sequence shown here is derived from an EMBL/GenBank/DDBJ whole genome shotgun (WGS) entry which is preliminary data.</text>
</comment>
<dbReference type="InterPro" id="IPR001227">
    <property type="entry name" value="Ac_transferase_dom_sf"/>
</dbReference>
<protein>
    <recommendedName>
        <fullName evidence="1">[acyl-carrier-protein] S-malonyltransferase</fullName>
        <ecNumber evidence="1">2.3.1.39</ecNumber>
    </recommendedName>
</protein>
<dbReference type="OrthoDB" id="9808564at2"/>
<dbReference type="Gene3D" id="3.40.366.10">
    <property type="entry name" value="Malonyl-Coenzyme A Acyl Carrier Protein, domain 2"/>
    <property type="match status" value="1"/>
</dbReference>
<reference evidence="6 7" key="1">
    <citation type="submission" date="2018-12" db="EMBL/GenBank/DDBJ databases">
        <authorList>
            <person name="Yang E."/>
        </authorList>
    </citation>
    <scope>NUCLEOTIDE SEQUENCE [LARGE SCALE GENOMIC DNA]</scope>
    <source>
        <strain evidence="6 7">SOD</strain>
    </source>
</reference>
<dbReference type="AlphaFoldDB" id="A0A430HSH3"/>
<keyword evidence="7" id="KW-1185">Reference proteome</keyword>
<dbReference type="SUPFAM" id="SSF55048">
    <property type="entry name" value="Probable ACP-binding domain of malonyl-CoA ACP transacylase"/>
    <property type="match status" value="1"/>
</dbReference>
<evidence type="ECO:0000256" key="3">
    <source>
        <dbReference type="ARBA" id="ARBA00023315"/>
    </source>
</evidence>
<evidence type="ECO:0000313" key="6">
    <source>
        <dbReference type="EMBL" id="RSZ60424.1"/>
    </source>
</evidence>
<evidence type="ECO:0000313" key="7">
    <source>
        <dbReference type="Proteomes" id="UP000278085"/>
    </source>
</evidence>
<dbReference type="EC" id="2.3.1.39" evidence="1"/>
<dbReference type="Pfam" id="PF00698">
    <property type="entry name" value="Acyl_transf_1"/>
    <property type="match status" value="1"/>
</dbReference>
<dbReference type="Gene3D" id="3.30.70.250">
    <property type="entry name" value="Malonyl-CoA ACP transacylase, ACP-binding"/>
    <property type="match status" value="1"/>
</dbReference>
<feature type="domain" description="Malonyl-CoA:ACP transacylase (MAT)" evidence="5">
    <location>
        <begin position="5"/>
        <end position="298"/>
    </location>
</feature>
<evidence type="ECO:0000256" key="4">
    <source>
        <dbReference type="ARBA" id="ARBA00048462"/>
    </source>
</evidence>
<dbReference type="GO" id="GO:0004314">
    <property type="term" value="F:[acyl-carrier-protein] S-malonyltransferase activity"/>
    <property type="evidence" value="ECO:0007669"/>
    <property type="project" value="UniProtKB-EC"/>
</dbReference>
<accession>A0A430HSH3</accession>
<dbReference type="Proteomes" id="UP000278085">
    <property type="component" value="Unassembled WGS sequence"/>
</dbReference>
<evidence type="ECO:0000256" key="2">
    <source>
        <dbReference type="ARBA" id="ARBA00022679"/>
    </source>
</evidence>
<keyword evidence="2 6" id="KW-0808">Transferase</keyword>
<dbReference type="SUPFAM" id="SSF52151">
    <property type="entry name" value="FabD/lysophospholipase-like"/>
    <property type="match status" value="1"/>
</dbReference>
<dbReference type="InterPro" id="IPR016035">
    <property type="entry name" value="Acyl_Trfase/lysoPLipase"/>
</dbReference>
<name>A0A430HSH3_9BURK</name>
<gene>
    <name evidence="6" type="primary">fabD</name>
    <name evidence="6" type="ORF">EJB06_04735</name>
</gene>
<dbReference type="RefSeq" id="WP_126072835.1">
    <property type="nucleotide sequence ID" value="NZ_CP051166.1"/>
</dbReference>
<sequence length="377" mass="41432">MKTYMFPGQGSQSKEMGAGLFERYPELTAKADRILGYSIEELCMQDPRDELGKTRFTQPALYVVNALSYYRKLEDSGQAPDFLAGHSLGEFNALLAADCFDFETGLKLVQKRGELMAQVGNGAMAAVLNASKEDIEGILKANGISQVYLANYNTPSQIVLSGLSEEIAAVQKFFQAGKMRYYPLATSGAFHSAFMQDAMEKFRDFLKEFTFAAPTIPVIANVTARPYRADAMLDTLSAQIASTVRWSESIQYLLALGRARGAAPVFEELGHGDVLTKLAMTIKLQTPETVLDQLIKDGLAGEAAEAPVSAPIQLNDAQEKIAHWKKMHPIGTRVRSSLLNLDDLETRTDAVLLFGHRAAVYLKGYNGYFALDELTPM</sequence>
<comment type="catalytic activity">
    <reaction evidence="4">
        <text>holo-[ACP] + malonyl-CoA = malonyl-[ACP] + CoA</text>
        <dbReference type="Rhea" id="RHEA:41792"/>
        <dbReference type="Rhea" id="RHEA-COMP:9623"/>
        <dbReference type="Rhea" id="RHEA-COMP:9685"/>
        <dbReference type="ChEBI" id="CHEBI:57287"/>
        <dbReference type="ChEBI" id="CHEBI:57384"/>
        <dbReference type="ChEBI" id="CHEBI:64479"/>
        <dbReference type="ChEBI" id="CHEBI:78449"/>
        <dbReference type="EC" id="2.3.1.39"/>
    </reaction>
</comment>
<dbReference type="InterPro" id="IPR014043">
    <property type="entry name" value="Acyl_transferase_dom"/>
</dbReference>